<keyword evidence="2" id="KW-1185">Reference proteome</keyword>
<accession>A0A4Y2LUV0</accession>
<dbReference type="Proteomes" id="UP000499080">
    <property type="component" value="Unassembled WGS sequence"/>
</dbReference>
<comment type="caution">
    <text evidence="1">The sequence shown here is derived from an EMBL/GenBank/DDBJ whole genome shotgun (WGS) entry which is preliminary data.</text>
</comment>
<evidence type="ECO:0000313" key="1">
    <source>
        <dbReference type="EMBL" id="GBN18194.1"/>
    </source>
</evidence>
<reference evidence="1 2" key="1">
    <citation type="journal article" date="2019" name="Sci. Rep.">
        <title>Orb-weaving spider Araneus ventricosus genome elucidates the spidroin gene catalogue.</title>
        <authorList>
            <person name="Kono N."/>
            <person name="Nakamura H."/>
            <person name="Ohtoshi R."/>
            <person name="Moran D.A.P."/>
            <person name="Shinohara A."/>
            <person name="Yoshida Y."/>
            <person name="Fujiwara M."/>
            <person name="Mori M."/>
            <person name="Tomita M."/>
            <person name="Arakawa K."/>
        </authorList>
    </citation>
    <scope>NUCLEOTIDE SEQUENCE [LARGE SCALE GENOMIC DNA]</scope>
</reference>
<name>A0A4Y2LUV0_ARAVE</name>
<dbReference type="AlphaFoldDB" id="A0A4Y2LUV0"/>
<dbReference type="PANTHER" id="PTHR45786:SF74">
    <property type="entry name" value="ATP-DEPENDENT DNA HELICASE"/>
    <property type="match status" value="1"/>
</dbReference>
<proteinExistence type="predicted"/>
<sequence>MSTVCLYCSALKWKDESKGMYCFQGKIKLEEILPPPEQLYSLLTVEHPNCKEFLKNILQYNNAFQMASFMSTQVHKRGFMPTFKGQGQVYHLAGSLFPTEPNDLKFLQIYFIADPEVQDFKFS</sequence>
<dbReference type="PANTHER" id="PTHR45786">
    <property type="entry name" value="DNA BINDING PROTEIN-LIKE"/>
    <property type="match status" value="1"/>
</dbReference>
<evidence type="ECO:0008006" key="3">
    <source>
        <dbReference type="Google" id="ProtNLM"/>
    </source>
</evidence>
<gene>
    <name evidence="1" type="ORF">AVEN_10010_1</name>
</gene>
<protein>
    <recommendedName>
        <fullName evidence="3">Helitron helicase-like domain-containing protein</fullName>
    </recommendedName>
</protein>
<dbReference type="EMBL" id="BGPR01006348">
    <property type="protein sequence ID" value="GBN18194.1"/>
    <property type="molecule type" value="Genomic_DNA"/>
</dbReference>
<evidence type="ECO:0000313" key="2">
    <source>
        <dbReference type="Proteomes" id="UP000499080"/>
    </source>
</evidence>
<organism evidence="1 2">
    <name type="scientific">Araneus ventricosus</name>
    <name type="common">Orbweaver spider</name>
    <name type="synonym">Epeira ventricosa</name>
    <dbReference type="NCBI Taxonomy" id="182803"/>
    <lineage>
        <taxon>Eukaryota</taxon>
        <taxon>Metazoa</taxon>
        <taxon>Ecdysozoa</taxon>
        <taxon>Arthropoda</taxon>
        <taxon>Chelicerata</taxon>
        <taxon>Arachnida</taxon>
        <taxon>Araneae</taxon>
        <taxon>Araneomorphae</taxon>
        <taxon>Entelegynae</taxon>
        <taxon>Araneoidea</taxon>
        <taxon>Araneidae</taxon>
        <taxon>Araneus</taxon>
    </lineage>
</organism>
<dbReference type="OrthoDB" id="8040188at2759"/>